<keyword evidence="2" id="KW-0732">Signal</keyword>
<feature type="compositionally biased region" description="Polar residues" evidence="1">
    <location>
        <begin position="26"/>
        <end position="50"/>
    </location>
</feature>
<dbReference type="PROSITE" id="PS51257">
    <property type="entry name" value="PROKAR_LIPOPROTEIN"/>
    <property type="match status" value="1"/>
</dbReference>
<dbReference type="RefSeq" id="WP_101352474.1">
    <property type="nucleotide sequence ID" value="NZ_PIQO01000001.1"/>
</dbReference>
<evidence type="ECO:0008006" key="5">
    <source>
        <dbReference type="Google" id="ProtNLM"/>
    </source>
</evidence>
<evidence type="ECO:0000313" key="4">
    <source>
        <dbReference type="Proteomes" id="UP000233440"/>
    </source>
</evidence>
<proteinExistence type="predicted"/>
<sequence length="309" mass="34392">MKIWIPTILSTILILSLSACGNSSEVSIKKNSSQPDTSSKTENSPKTNHLSRTEQPKSYNNNSYTKGAHPSNTETNSSSENNGSEEAFYGHWQIKKVIAYAPVGTYSSDDIHALTGKQLTLAKDKATCFGDKIADMHNTVTYPVYKKTVISKNDLLSSYRVTHNQLGLNDDSITKVEATGTNGFHTIFFFTPDKNRLILYGGGTFFQLDKFLEQNNYISAKEGIKNPSTIQETKQNKAVSLVKDYIRDKNELIEDKNHFVLFDGVMNNYYIVRYSTLISGHSSTNGRYAVDINTGKIVDISVNPSIISK</sequence>
<gene>
    <name evidence="3" type="ORF">CWO92_01860</name>
</gene>
<dbReference type="AlphaFoldDB" id="A0A2N3LQF8"/>
<dbReference type="EMBL" id="PIQO01000001">
    <property type="protein sequence ID" value="PKR86825.1"/>
    <property type="molecule type" value="Genomic_DNA"/>
</dbReference>
<dbReference type="OrthoDB" id="2943076at2"/>
<accession>A0A2N3LQF8</accession>
<dbReference type="Proteomes" id="UP000233440">
    <property type="component" value="Unassembled WGS sequence"/>
</dbReference>
<feature type="chain" id="PRO_5038988385" description="Lipoprotein" evidence="2">
    <location>
        <begin position="22"/>
        <end position="309"/>
    </location>
</feature>
<name>A0A2N3LQF8_9BACI</name>
<feature type="compositionally biased region" description="Polar residues" evidence="1">
    <location>
        <begin position="56"/>
        <end position="65"/>
    </location>
</feature>
<feature type="compositionally biased region" description="Low complexity" evidence="1">
    <location>
        <begin position="71"/>
        <end position="84"/>
    </location>
</feature>
<feature type="signal peptide" evidence="2">
    <location>
        <begin position="1"/>
        <end position="21"/>
    </location>
</feature>
<feature type="region of interest" description="Disordered" evidence="1">
    <location>
        <begin position="26"/>
        <end position="84"/>
    </location>
</feature>
<organism evidence="3 4">
    <name type="scientific">Heyndrickxia camelliae</name>
    <dbReference type="NCBI Taxonomy" id="1707093"/>
    <lineage>
        <taxon>Bacteria</taxon>
        <taxon>Bacillati</taxon>
        <taxon>Bacillota</taxon>
        <taxon>Bacilli</taxon>
        <taxon>Bacillales</taxon>
        <taxon>Bacillaceae</taxon>
        <taxon>Heyndrickxia</taxon>
    </lineage>
</organism>
<evidence type="ECO:0000256" key="1">
    <source>
        <dbReference type="SAM" id="MobiDB-lite"/>
    </source>
</evidence>
<evidence type="ECO:0000256" key="2">
    <source>
        <dbReference type="SAM" id="SignalP"/>
    </source>
</evidence>
<reference evidence="3 4" key="1">
    <citation type="submission" date="2017-11" db="EMBL/GenBank/DDBJ databases">
        <title>Bacillus camelliae sp. nov., isolated from pu'er tea.</title>
        <authorList>
            <person name="Niu L."/>
        </authorList>
    </citation>
    <scope>NUCLEOTIDE SEQUENCE [LARGE SCALE GENOMIC DNA]</scope>
    <source>
        <strain evidence="3 4">7578-1</strain>
    </source>
</reference>
<evidence type="ECO:0000313" key="3">
    <source>
        <dbReference type="EMBL" id="PKR86825.1"/>
    </source>
</evidence>
<protein>
    <recommendedName>
        <fullName evidence="5">Lipoprotein</fullName>
    </recommendedName>
</protein>
<keyword evidence="4" id="KW-1185">Reference proteome</keyword>
<comment type="caution">
    <text evidence="3">The sequence shown here is derived from an EMBL/GenBank/DDBJ whole genome shotgun (WGS) entry which is preliminary data.</text>
</comment>